<accession>A0ABZ2TL65</accession>
<evidence type="ECO:0000313" key="2">
    <source>
        <dbReference type="Proteomes" id="UP001622612"/>
    </source>
</evidence>
<evidence type="ECO:0000313" key="1">
    <source>
        <dbReference type="EMBL" id="WYM97209.1"/>
    </source>
</evidence>
<protein>
    <recommendedName>
        <fullName evidence="3">Lipoprotein</fullName>
    </recommendedName>
</protein>
<dbReference type="RefSeq" id="WP_405311525.1">
    <property type="nucleotide sequence ID" value="NZ_CP088155.1"/>
</dbReference>
<keyword evidence="2" id="KW-1185">Reference proteome</keyword>
<dbReference type="Proteomes" id="UP001622612">
    <property type="component" value="Chromosome"/>
</dbReference>
<dbReference type="EMBL" id="CP088155">
    <property type="protein sequence ID" value="WYM97209.1"/>
    <property type="molecule type" value="Genomic_DNA"/>
</dbReference>
<reference evidence="1" key="1">
    <citation type="submission" date="2021-11" db="EMBL/GenBank/DDBJ databases">
        <title>The first genome sequence of unculturable Mycoplasma faucium obtained by de novo assembly of metagenomic reads.</title>
        <authorList>
            <person name="Sabat A.J."/>
            <person name="Bathoorn E."/>
            <person name="Akkerboom V."/>
            <person name="Friedrich A.W."/>
        </authorList>
    </citation>
    <scope>NUCLEOTIDE SEQUENCE [LARGE SCALE GENOMIC DNA]</scope>
    <source>
        <strain evidence="1">UMCG-MFM1</strain>
    </source>
</reference>
<sequence>MKRLIFIVFALTVPVFSSFNLISCVNKKNYWKLIENNYGVFSIKEINTIVPKMKNNILFHTGKLSDIKAKKYDENKYLFTKLYKVKNKKTSEYIYGIMLIPISMFEKYKTFNEKLKNELLNIYSIKNLDKDEQKYRNISYYAWYGNLKEKMIHHSGKVYYYNKEEKTILGFKFSFDLYFNKEKSSVFTIKWYYGENTETKILLEYKPS</sequence>
<proteinExistence type="predicted"/>
<organism evidence="1 2">
    <name type="scientific">Metamycoplasma faucium</name>
    <dbReference type="NCBI Taxonomy" id="56142"/>
    <lineage>
        <taxon>Bacteria</taxon>
        <taxon>Bacillati</taxon>
        <taxon>Mycoplasmatota</taxon>
        <taxon>Mycoplasmoidales</taxon>
        <taxon>Metamycoplasmataceae</taxon>
        <taxon>Metamycoplasma</taxon>
    </lineage>
</organism>
<evidence type="ECO:0008006" key="3">
    <source>
        <dbReference type="Google" id="ProtNLM"/>
    </source>
</evidence>
<name>A0ABZ2TL65_9BACT</name>
<gene>
    <name evidence="1" type="ORF">LQ356_03350</name>
</gene>